<dbReference type="SUPFAM" id="SSF55874">
    <property type="entry name" value="ATPase domain of HSP90 chaperone/DNA topoisomerase II/histidine kinase"/>
    <property type="match status" value="1"/>
</dbReference>
<gene>
    <name evidence="2" type="ORF">HYN43_023085</name>
</gene>
<dbReference type="Proteomes" id="UP000270046">
    <property type="component" value="Chromosome"/>
</dbReference>
<evidence type="ECO:0000313" key="2">
    <source>
        <dbReference type="EMBL" id="AYL97996.1"/>
    </source>
</evidence>
<accession>A0A494VQX5</accession>
<dbReference type="OrthoDB" id="9796457at2"/>
<dbReference type="InterPro" id="IPR003594">
    <property type="entry name" value="HATPase_dom"/>
</dbReference>
<dbReference type="Pfam" id="PF02518">
    <property type="entry name" value="HATPase_c"/>
    <property type="match status" value="1"/>
</dbReference>
<dbReference type="AlphaFoldDB" id="A0A494VQX5"/>
<protein>
    <recommendedName>
        <fullName evidence="1">Histidine kinase/HSP90-like ATPase domain-containing protein</fullName>
    </recommendedName>
</protein>
<sequence>MGMGLTIIKRILERHNGRIWVESELGRGRGFCLG</sequence>
<keyword evidence="3" id="KW-1185">Reference proteome</keyword>
<dbReference type="Gene3D" id="3.30.565.10">
    <property type="entry name" value="Histidine kinase-like ATPase, C-terminal domain"/>
    <property type="match status" value="1"/>
</dbReference>
<dbReference type="EMBL" id="CP032869">
    <property type="protein sequence ID" value="AYL97996.1"/>
    <property type="molecule type" value="Genomic_DNA"/>
</dbReference>
<dbReference type="InterPro" id="IPR036890">
    <property type="entry name" value="HATPase_C_sf"/>
</dbReference>
<evidence type="ECO:0000259" key="1">
    <source>
        <dbReference type="Pfam" id="PF02518"/>
    </source>
</evidence>
<reference evidence="2 3" key="1">
    <citation type="submission" date="2018-10" db="EMBL/GenBank/DDBJ databases">
        <title>Genome sequencing of Mucilaginibacter sp. HYN0043.</title>
        <authorList>
            <person name="Kim M."/>
            <person name="Yi H."/>
        </authorList>
    </citation>
    <scope>NUCLEOTIDE SEQUENCE [LARGE SCALE GENOMIC DNA]</scope>
    <source>
        <strain evidence="2 3">HYN0043</strain>
    </source>
</reference>
<organism evidence="2 3">
    <name type="scientific">Mucilaginibacter celer</name>
    <dbReference type="NCBI Taxonomy" id="2305508"/>
    <lineage>
        <taxon>Bacteria</taxon>
        <taxon>Pseudomonadati</taxon>
        <taxon>Bacteroidota</taxon>
        <taxon>Sphingobacteriia</taxon>
        <taxon>Sphingobacteriales</taxon>
        <taxon>Sphingobacteriaceae</taxon>
        <taxon>Mucilaginibacter</taxon>
    </lineage>
</organism>
<feature type="domain" description="Histidine kinase/HSP90-like ATPase" evidence="1">
    <location>
        <begin position="2"/>
        <end position="31"/>
    </location>
</feature>
<evidence type="ECO:0000313" key="3">
    <source>
        <dbReference type="Proteomes" id="UP000270046"/>
    </source>
</evidence>
<dbReference type="KEGG" id="muh:HYN43_023085"/>
<proteinExistence type="predicted"/>
<name>A0A494VQX5_9SPHI</name>